<dbReference type="OrthoDB" id="8526647at2"/>
<comment type="caution">
    <text evidence="2">The sequence shown here is derived from an EMBL/GenBank/DDBJ whole genome shotgun (WGS) entry which is preliminary data.</text>
</comment>
<name>A0A2T4IJ16_9RHOO</name>
<evidence type="ECO:0000256" key="1">
    <source>
        <dbReference type="SAM" id="SignalP"/>
    </source>
</evidence>
<sequence length="225" mass="23999">MAWMKMRTLLIVAALQGGVAHAERPMNVDDAGTLERGGAKLELGWSKDDKARGLEAAAGFAPADKLELELGLARVRDRAASPADVIHGHGLAVKWVPLQADSGLSAGLKYEYGRDRLDGVSTRVHALSGLLTWRFEDGPSVHLNLGRESSRERGERENLGTWGVGVDVPLGARLALVVETFGVEHSGPDRALGLRYEIVDGLKVSAAAGRGNGRSFANAGIAWEF</sequence>
<gene>
    <name evidence="2" type="ORF">C8261_03595</name>
</gene>
<keyword evidence="3" id="KW-1185">Reference proteome</keyword>
<evidence type="ECO:0000313" key="3">
    <source>
        <dbReference type="Proteomes" id="UP000241193"/>
    </source>
</evidence>
<accession>A0A2T4IJ16</accession>
<organism evidence="2 3">
    <name type="scientific">Pseudothauera lacus</name>
    <dbReference type="NCBI Taxonomy" id="2136175"/>
    <lineage>
        <taxon>Bacteria</taxon>
        <taxon>Pseudomonadati</taxon>
        <taxon>Pseudomonadota</taxon>
        <taxon>Betaproteobacteria</taxon>
        <taxon>Rhodocyclales</taxon>
        <taxon>Zoogloeaceae</taxon>
        <taxon>Pseudothauera</taxon>
    </lineage>
</organism>
<protein>
    <submittedName>
        <fullName evidence="2">Uncharacterized protein</fullName>
    </submittedName>
</protein>
<dbReference type="EMBL" id="PZKC01000002">
    <property type="protein sequence ID" value="PTD97768.1"/>
    <property type="molecule type" value="Genomic_DNA"/>
</dbReference>
<dbReference type="Proteomes" id="UP000241193">
    <property type="component" value="Unassembled WGS sequence"/>
</dbReference>
<dbReference type="AlphaFoldDB" id="A0A2T4IJ16"/>
<keyword evidence="1" id="KW-0732">Signal</keyword>
<reference evidence="2 3" key="1">
    <citation type="submission" date="2018-03" db="EMBL/GenBank/DDBJ databases">
        <authorList>
            <person name="Keele B.F."/>
        </authorList>
    </citation>
    <scope>NUCLEOTIDE SEQUENCE [LARGE SCALE GENOMIC DNA]</scope>
    <source>
        <strain evidence="2 3">D20</strain>
    </source>
</reference>
<proteinExistence type="predicted"/>
<evidence type="ECO:0000313" key="2">
    <source>
        <dbReference type="EMBL" id="PTD97768.1"/>
    </source>
</evidence>
<feature type="signal peptide" evidence="1">
    <location>
        <begin position="1"/>
        <end position="22"/>
    </location>
</feature>
<reference evidence="2 3" key="2">
    <citation type="submission" date="2018-04" db="EMBL/GenBank/DDBJ databases">
        <title>Thauera lacus sp. nov., isolated from an saline lake in Inner Mongolia, China.</title>
        <authorList>
            <person name="Liang Q.-Y."/>
        </authorList>
    </citation>
    <scope>NUCLEOTIDE SEQUENCE [LARGE SCALE GENOMIC DNA]</scope>
    <source>
        <strain evidence="2 3">D20</strain>
    </source>
</reference>
<feature type="chain" id="PRO_5015743273" evidence="1">
    <location>
        <begin position="23"/>
        <end position="225"/>
    </location>
</feature>